<protein>
    <recommendedName>
        <fullName evidence="1">non-specific serine/threonine protein kinase</fullName>
        <ecNumber evidence="1">2.7.11.1</ecNumber>
    </recommendedName>
</protein>
<dbReference type="PROSITE" id="PS00108">
    <property type="entry name" value="PROTEIN_KINASE_ST"/>
    <property type="match status" value="1"/>
</dbReference>
<dbReference type="PIRSF" id="PIRSF000654">
    <property type="entry name" value="Integrin-linked_kinase"/>
    <property type="match status" value="1"/>
</dbReference>
<evidence type="ECO:0000256" key="1">
    <source>
        <dbReference type="ARBA" id="ARBA00012513"/>
    </source>
</evidence>
<sequence length="399" mass="44819">MWDIFNCCCPCVLDQTPTLKVNGSKFRILNVLGEGGFSFVYLVESTRNKYKYALKKVNCSYNNGNFQQTMKELEFYREFKSPYIIHLVGSSIVQEPDGSKTVYILLPYFKNGTLQDVIDKNSVDESNISEKQALRYFVGICRGLIAMHRHQLSTNTRIRISQNFQSRDPFTELSSNEINSGNGTSNDDSEERNPFLSHEEENNRRSSSSTRPLTISSESDLSQNSIISEDGTELSETISIAHRDIKPANIMLSEDGTAVLCDLGSCEKVNYTIQSQSQALSIQENINERCTLAYRAPELIDVSSGDKITDKVDIWSLGCTLYALLYGFSPFEREEMSNGANMSLAISSGKYSFPDSPIYSTSIKNLIKFCIEVDPSKRPSIEDVLNKALEAQRLIEVST</sequence>
<organism evidence="13 14">
    <name type="scientific">Dekkera bruxellensis</name>
    <name type="common">Brettanomyces custersii</name>
    <dbReference type="NCBI Taxonomy" id="5007"/>
    <lineage>
        <taxon>Eukaryota</taxon>
        <taxon>Fungi</taxon>
        <taxon>Dikarya</taxon>
        <taxon>Ascomycota</taxon>
        <taxon>Saccharomycotina</taxon>
        <taxon>Pichiomycetes</taxon>
        <taxon>Pichiales</taxon>
        <taxon>Pichiaceae</taxon>
        <taxon>Brettanomyces</taxon>
    </lineage>
</organism>
<dbReference type="GO" id="GO:0030447">
    <property type="term" value="P:filamentous growth"/>
    <property type="evidence" value="ECO:0007669"/>
    <property type="project" value="UniProtKB-ARBA"/>
</dbReference>
<evidence type="ECO:0000256" key="5">
    <source>
        <dbReference type="ARBA" id="ARBA00022777"/>
    </source>
</evidence>
<comment type="catalytic activity">
    <reaction evidence="7">
        <text>L-threonyl-[protein] + ATP = O-phospho-L-threonyl-[protein] + ADP + H(+)</text>
        <dbReference type="Rhea" id="RHEA:46608"/>
        <dbReference type="Rhea" id="RHEA-COMP:11060"/>
        <dbReference type="Rhea" id="RHEA-COMP:11605"/>
        <dbReference type="ChEBI" id="CHEBI:15378"/>
        <dbReference type="ChEBI" id="CHEBI:30013"/>
        <dbReference type="ChEBI" id="CHEBI:30616"/>
        <dbReference type="ChEBI" id="CHEBI:61977"/>
        <dbReference type="ChEBI" id="CHEBI:456216"/>
        <dbReference type="EC" id="2.7.11.1"/>
    </reaction>
</comment>
<dbReference type="SUPFAM" id="SSF56112">
    <property type="entry name" value="Protein kinase-like (PK-like)"/>
    <property type="match status" value="2"/>
</dbReference>
<comment type="catalytic activity">
    <reaction evidence="8">
        <text>L-seryl-[protein] + ATP = O-phospho-L-seryl-[protein] + ADP + H(+)</text>
        <dbReference type="Rhea" id="RHEA:17989"/>
        <dbReference type="Rhea" id="RHEA-COMP:9863"/>
        <dbReference type="Rhea" id="RHEA-COMP:11604"/>
        <dbReference type="ChEBI" id="CHEBI:15378"/>
        <dbReference type="ChEBI" id="CHEBI:29999"/>
        <dbReference type="ChEBI" id="CHEBI:30616"/>
        <dbReference type="ChEBI" id="CHEBI:83421"/>
        <dbReference type="ChEBI" id="CHEBI:456216"/>
        <dbReference type="EC" id="2.7.11.1"/>
    </reaction>
</comment>
<dbReference type="EMBL" id="CABFWN010000004">
    <property type="protein sequence ID" value="VUG19276.1"/>
    <property type="molecule type" value="Genomic_DNA"/>
</dbReference>
<evidence type="ECO:0000256" key="3">
    <source>
        <dbReference type="ARBA" id="ARBA00022679"/>
    </source>
</evidence>
<evidence type="ECO:0000256" key="11">
    <source>
        <dbReference type="SAM" id="MobiDB-lite"/>
    </source>
</evidence>
<dbReference type="Proteomes" id="UP000478008">
    <property type="component" value="Unassembled WGS sequence"/>
</dbReference>
<dbReference type="InterPro" id="IPR052239">
    <property type="entry name" value="Ser/Thr-specific_kinases"/>
</dbReference>
<keyword evidence="5" id="KW-0418">Kinase</keyword>
<keyword evidence="6 9" id="KW-0067">ATP-binding</keyword>
<keyword evidence="14" id="KW-1185">Reference proteome</keyword>
<dbReference type="GO" id="GO:0006624">
    <property type="term" value="P:vacuolar protein processing"/>
    <property type="evidence" value="ECO:0007669"/>
    <property type="project" value="TreeGrafter"/>
</dbReference>
<dbReference type="SMART" id="SM00220">
    <property type="entry name" value="S_TKc"/>
    <property type="match status" value="1"/>
</dbReference>
<evidence type="ECO:0000256" key="10">
    <source>
        <dbReference type="RuleBase" id="RU000304"/>
    </source>
</evidence>
<proteinExistence type="inferred from homology"/>
<dbReference type="PROSITE" id="PS00107">
    <property type="entry name" value="PROTEIN_KINASE_ATP"/>
    <property type="match status" value="1"/>
</dbReference>
<reference evidence="13 14" key="1">
    <citation type="submission" date="2019-07" db="EMBL/GenBank/DDBJ databases">
        <authorList>
            <person name="Friedrich A."/>
            <person name="Schacherer J."/>
        </authorList>
    </citation>
    <scope>NUCLEOTIDE SEQUENCE [LARGE SCALE GENOMIC DNA]</scope>
</reference>
<feature type="compositionally biased region" description="Polar residues" evidence="11">
    <location>
        <begin position="169"/>
        <end position="186"/>
    </location>
</feature>
<evidence type="ECO:0000256" key="6">
    <source>
        <dbReference type="ARBA" id="ARBA00022840"/>
    </source>
</evidence>
<dbReference type="GO" id="GO:0005773">
    <property type="term" value="C:vacuole"/>
    <property type="evidence" value="ECO:0007669"/>
    <property type="project" value="GOC"/>
</dbReference>
<dbReference type="Pfam" id="PF00069">
    <property type="entry name" value="Pkinase"/>
    <property type="match status" value="2"/>
</dbReference>
<feature type="region of interest" description="Disordered" evidence="11">
    <location>
        <begin position="169"/>
        <end position="228"/>
    </location>
</feature>
<dbReference type="PANTHER" id="PTHR45998:SF2">
    <property type="entry name" value="SERINE_THREONINE-PROTEIN KINASE 16"/>
    <property type="match status" value="1"/>
</dbReference>
<dbReference type="InterPro" id="IPR011009">
    <property type="entry name" value="Kinase-like_dom_sf"/>
</dbReference>
<evidence type="ECO:0000256" key="7">
    <source>
        <dbReference type="ARBA" id="ARBA00047899"/>
    </source>
</evidence>
<keyword evidence="3" id="KW-0808">Transferase</keyword>
<evidence type="ECO:0000313" key="13">
    <source>
        <dbReference type="EMBL" id="VUG19276.1"/>
    </source>
</evidence>
<dbReference type="GO" id="GO:0032889">
    <property type="term" value="P:regulation of vacuole fusion, non-autophagic"/>
    <property type="evidence" value="ECO:0007669"/>
    <property type="project" value="TreeGrafter"/>
</dbReference>
<dbReference type="PROSITE" id="PS50011">
    <property type="entry name" value="PROTEIN_KINASE_DOM"/>
    <property type="match status" value="1"/>
</dbReference>
<evidence type="ECO:0000256" key="9">
    <source>
        <dbReference type="PROSITE-ProRule" id="PRU10141"/>
    </source>
</evidence>
<evidence type="ECO:0000256" key="2">
    <source>
        <dbReference type="ARBA" id="ARBA00022527"/>
    </source>
</evidence>
<dbReference type="Gene3D" id="1.10.510.10">
    <property type="entry name" value="Transferase(Phosphotransferase) domain 1"/>
    <property type="match status" value="2"/>
</dbReference>
<feature type="compositionally biased region" description="Basic and acidic residues" evidence="11">
    <location>
        <begin position="191"/>
        <end position="204"/>
    </location>
</feature>
<evidence type="ECO:0000313" key="14">
    <source>
        <dbReference type="Proteomes" id="UP000478008"/>
    </source>
</evidence>
<dbReference type="GO" id="GO:0005794">
    <property type="term" value="C:Golgi apparatus"/>
    <property type="evidence" value="ECO:0007669"/>
    <property type="project" value="TreeGrafter"/>
</dbReference>
<dbReference type="EC" id="2.7.11.1" evidence="1"/>
<comment type="similarity">
    <text evidence="10">Belongs to the protein kinase superfamily.</text>
</comment>
<dbReference type="AlphaFoldDB" id="A0A7D9CZU7"/>
<name>A0A7D9CZU7_DEKBR</name>
<evidence type="ECO:0000256" key="8">
    <source>
        <dbReference type="ARBA" id="ARBA00048679"/>
    </source>
</evidence>
<dbReference type="GO" id="GO:0004674">
    <property type="term" value="F:protein serine/threonine kinase activity"/>
    <property type="evidence" value="ECO:0007669"/>
    <property type="project" value="UniProtKB-KW"/>
</dbReference>
<keyword evidence="4 9" id="KW-0547">Nucleotide-binding</keyword>
<dbReference type="PANTHER" id="PTHR45998">
    <property type="entry name" value="SERINE/THREONINE-PROTEIN KINASE 16"/>
    <property type="match status" value="1"/>
</dbReference>
<dbReference type="InterPro" id="IPR008271">
    <property type="entry name" value="Ser/Thr_kinase_AS"/>
</dbReference>
<feature type="compositionally biased region" description="Low complexity" evidence="11">
    <location>
        <begin position="205"/>
        <end position="219"/>
    </location>
</feature>
<feature type="domain" description="Protein kinase" evidence="12">
    <location>
        <begin position="26"/>
        <end position="395"/>
    </location>
</feature>
<dbReference type="InterPro" id="IPR000719">
    <property type="entry name" value="Prot_kinase_dom"/>
</dbReference>
<evidence type="ECO:0000259" key="12">
    <source>
        <dbReference type="PROSITE" id="PS50011"/>
    </source>
</evidence>
<feature type="binding site" evidence="9">
    <location>
        <position position="55"/>
    </location>
    <ligand>
        <name>ATP</name>
        <dbReference type="ChEBI" id="CHEBI:30616"/>
    </ligand>
</feature>
<evidence type="ECO:0000256" key="4">
    <source>
        <dbReference type="ARBA" id="ARBA00022741"/>
    </source>
</evidence>
<dbReference type="GO" id="GO:0005524">
    <property type="term" value="F:ATP binding"/>
    <property type="evidence" value="ECO:0007669"/>
    <property type="project" value="UniProtKB-UniRule"/>
</dbReference>
<accession>A0A7D9CZU7</accession>
<gene>
    <name evidence="13" type="primary">ENV7</name>
    <name evidence="13" type="ORF">DEBR0S4_14752G</name>
</gene>
<dbReference type="InterPro" id="IPR017441">
    <property type="entry name" value="Protein_kinase_ATP_BS"/>
</dbReference>
<keyword evidence="2 10" id="KW-0723">Serine/threonine-protein kinase</keyword>